<reference evidence="6 7" key="1">
    <citation type="journal article" date="2013" name="PLoS ONE">
        <title>Genomic analysis of Melioribacter roseus, facultatively anaerobic organotrophic bacterium representing a novel deep lineage within Bacteriodetes/Chlorobi group.</title>
        <authorList>
            <person name="Kadnikov V.V."/>
            <person name="Mardanov A.V."/>
            <person name="Podosokorskaya O.A."/>
            <person name="Gavrilov S.N."/>
            <person name="Kublanov I.V."/>
            <person name="Beletsky A.V."/>
            <person name="Bonch-Osmolovskaya E.A."/>
            <person name="Ravin N.V."/>
        </authorList>
    </citation>
    <scope>NUCLEOTIDE SEQUENCE [LARGE SCALE GENOMIC DNA]</scope>
    <source>
        <strain evidence="7">JCM 17771 / P3M-2</strain>
    </source>
</reference>
<dbReference type="Pfam" id="PF00285">
    <property type="entry name" value="Citrate_synt"/>
    <property type="match status" value="1"/>
</dbReference>
<evidence type="ECO:0000256" key="2">
    <source>
        <dbReference type="ARBA" id="ARBA00010566"/>
    </source>
</evidence>
<dbReference type="KEGG" id="mro:MROS_2826"/>
<dbReference type="SUPFAM" id="SSF48256">
    <property type="entry name" value="Citrate synthase"/>
    <property type="match status" value="1"/>
</dbReference>
<dbReference type="EC" id="2.3.3.16" evidence="3"/>
<dbReference type="RefSeq" id="WP_014857486.1">
    <property type="nucleotide sequence ID" value="NC_018178.1"/>
</dbReference>
<dbReference type="GO" id="GO:0036440">
    <property type="term" value="F:citrate synthase activity"/>
    <property type="evidence" value="ECO:0007669"/>
    <property type="project" value="UniProtKB-EC"/>
</dbReference>
<dbReference type="NCBIfam" id="NF007128">
    <property type="entry name" value="PRK09569.1"/>
    <property type="match status" value="1"/>
</dbReference>
<dbReference type="GO" id="GO:0006099">
    <property type="term" value="P:tricarboxylic acid cycle"/>
    <property type="evidence" value="ECO:0007669"/>
    <property type="project" value="UniProtKB-UniPathway"/>
</dbReference>
<dbReference type="HOGENOM" id="CLU_022049_2_1_10"/>
<evidence type="ECO:0000256" key="4">
    <source>
        <dbReference type="ARBA" id="ARBA00022679"/>
    </source>
</evidence>
<dbReference type="Gene3D" id="1.10.580.10">
    <property type="entry name" value="Citrate Synthase, domain 1"/>
    <property type="match status" value="1"/>
</dbReference>
<proteinExistence type="inferred from homology"/>
<evidence type="ECO:0000313" key="7">
    <source>
        <dbReference type="Proteomes" id="UP000009011"/>
    </source>
</evidence>
<dbReference type="eggNOG" id="COG0372">
    <property type="taxonomic scope" value="Bacteria"/>
</dbReference>
<dbReference type="InterPro" id="IPR002020">
    <property type="entry name" value="Citrate_synthase"/>
</dbReference>
<accession>I7A864</accession>
<keyword evidence="7" id="KW-1185">Reference proteome</keyword>
<gene>
    <name evidence="6" type="ordered locus">MROS_2826</name>
</gene>
<dbReference type="PRINTS" id="PR00143">
    <property type="entry name" value="CITRTSNTHASE"/>
</dbReference>
<keyword evidence="4 5" id="KW-0808">Transferase</keyword>
<evidence type="ECO:0000256" key="1">
    <source>
        <dbReference type="ARBA" id="ARBA00004751"/>
    </source>
</evidence>
<name>I7A864_MELRP</name>
<comment type="pathway">
    <text evidence="1">Carbohydrate metabolism; tricarboxylic acid cycle; isocitrate from oxaloacetate: step 1/2.</text>
</comment>
<dbReference type="InterPro" id="IPR016142">
    <property type="entry name" value="Citrate_synth-like_lrg_a-sub"/>
</dbReference>
<dbReference type="Proteomes" id="UP000009011">
    <property type="component" value="Chromosome"/>
</dbReference>
<dbReference type="InterPro" id="IPR036969">
    <property type="entry name" value="Citrate_synthase_sf"/>
</dbReference>
<dbReference type="EMBL" id="CP003557">
    <property type="protein sequence ID" value="AFN76056.1"/>
    <property type="molecule type" value="Genomic_DNA"/>
</dbReference>
<dbReference type="Gene3D" id="1.10.230.10">
    <property type="entry name" value="Cytochrome P450-Terp, domain 2"/>
    <property type="match status" value="1"/>
</dbReference>
<dbReference type="STRING" id="1191523.MROS_2826"/>
<dbReference type="OrthoDB" id="9800864at2"/>
<dbReference type="AlphaFoldDB" id="I7A864"/>
<dbReference type="PROSITE" id="PS00480">
    <property type="entry name" value="CITRATE_SYNTHASE"/>
    <property type="match status" value="1"/>
</dbReference>
<dbReference type="InterPro" id="IPR019810">
    <property type="entry name" value="Citrate_synthase_AS"/>
</dbReference>
<dbReference type="FunFam" id="1.10.230.10:FF:000001">
    <property type="entry name" value="Citrate synthase"/>
    <property type="match status" value="1"/>
</dbReference>
<dbReference type="PATRIC" id="fig|1191523.3.peg.2962"/>
<comment type="similarity">
    <text evidence="2 5">Belongs to the citrate synthase family.</text>
</comment>
<dbReference type="GO" id="GO:0005975">
    <property type="term" value="P:carbohydrate metabolic process"/>
    <property type="evidence" value="ECO:0007669"/>
    <property type="project" value="TreeGrafter"/>
</dbReference>
<sequence>MSSLKKKLEEKILQHRPRTERLVKEYGDVKVDEVKISQVIGGMRGIKCLVTDISYLDPFEGIRFRGYTIPEVLEKLPKVPGAEMPYVEGFLYLLLTGDIPTMQEVEEVHKEFNARKKVPQYVFDILHAMPKDSHPMTMFATAIMSMHLDSVFDKEYRKGIQKADYWSAYYEDAMNLLAKIPEIAAHIYRWKYKDGDIIPSDPDLDMGGNFAHMMGIGRPYDDVARLYFILHSDHESGNVSAHTGHLVASALSDIYYSISAMLNGLAGPLHGLANEEVLRWLQGVMDSMGGKIPTEEEMKKFVWDTLESGKVVPGFGHAVLRKTDPRYMAQREFCLKHLPDDPIFKYVDLLFKVVPPILLEQGKAKNPWPNVDAQSGVIQWHYGVREYEFYTVLFGIGRALGVCSNIIWARGLGYPIERPKSVTTDMLEEIAFGKKS</sequence>
<dbReference type="PANTHER" id="PTHR11739">
    <property type="entry name" value="CITRATE SYNTHASE"/>
    <property type="match status" value="1"/>
</dbReference>
<dbReference type="PANTHER" id="PTHR11739:SF4">
    <property type="entry name" value="CITRATE SYNTHASE, PEROXISOMAL"/>
    <property type="match status" value="1"/>
</dbReference>
<dbReference type="InterPro" id="IPR016143">
    <property type="entry name" value="Citrate_synth-like_sm_a-sub"/>
</dbReference>
<evidence type="ECO:0000256" key="5">
    <source>
        <dbReference type="RuleBase" id="RU003406"/>
    </source>
</evidence>
<evidence type="ECO:0000313" key="6">
    <source>
        <dbReference type="EMBL" id="AFN76056.1"/>
    </source>
</evidence>
<evidence type="ECO:0000256" key="3">
    <source>
        <dbReference type="ARBA" id="ARBA00012972"/>
    </source>
</evidence>
<organism evidence="6 7">
    <name type="scientific">Melioribacter roseus (strain DSM 23840 / JCM 17771 / VKM B-2668 / P3M-2)</name>
    <dbReference type="NCBI Taxonomy" id="1191523"/>
    <lineage>
        <taxon>Bacteria</taxon>
        <taxon>Pseudomonadati</taxon>
        <taxon>Ignavibacteriota</taxon>
        <taxon>Ignavibacteria</taxon>
        <taxon>Ignavibacteriales</taxon>
        <taxon>Melioribacteraceae</taxon>
        <taxon>Melioribacter</taxon>
    </lineage>
</organism>
<dbReference type="UniPathway" id="UPA00223"/>
<protein>
    <recommendedName>
        <fullName evidence="3">citrate synthase (unknown stereospecificity)</fullName>
        <ecNumber evidence="3">2.3.3.16</ecNumber>
    </recommendedName>
</protein>